<evidence type="ECO:0000256" key="4">
    <source>
        <dbReference type="ARBA" id="ARBA00022475"/>
    </source>
</evidence>
<feature type="binding site" description="covalent" evidence="13">
    <location>
        <position position="75"/>
    </location>
    <ligand>
        <name>heme</name>
        <dbReference type="ChEBI" id="CHEBI:30413"/>
        <label>2</label>
    </ligand>
</feature>
<evidence type="ECO:0000313" key="17">
    <source>
        <dbReference type="EMBL" id="HEB97249.1"/>
    </source>
</evidence>
<evidence type="ECO:0000256" key="11">
    <source>
        <dbReference type="ARBA" id="ARBA00023136"/>
    </source>
</evidence>
<evidence type="ECO:0000256" key="9">
    <source>
        <dbReference type="ARBA" id="ARBA00022989"/>
    </source>
</evidence>
<dbReference type="PANTHER" id="PTHR30333:SF3">
    <property type="entry name" value="CYTOCHROME C-TYPE PROTEIN TORY"/>
    <property type="match status" value="1"/>
</dbReference>
<keyword evidence="7 12" id="KW-0479">Metal-binding</keyword>
<keyword evidence="6" id="KW-0812">Transmembrane</keyword>
<feature type="binding site" description="axial binding residue" evidence="14">
    <location>
        <position position="97"/>
    </location>
    <ligand>
        <name>heme</name>
        <dbReference type="ChEBI" id="CHEBI:30413"/>
        <label>1</label>
    </ligand>
    <ligandPart>
        <name>Fe</name>
        <dbReference type="ChEBI" id="CHEBI:18248"/>
    </ligandPart>
</feature>
<reference evidence="17" key="1">
    <citation type="journal article" date="2020" name="mSystems">
        <title>Genome- and Community-Level Interaction Insights into Carbon Utilization and Element Cycling Functions of Hydrothermarchaeota in Hydrothermal Sediment.</title>
        <authorList>
            <person name="Zhou Z."/>
            <person name="Liu Y."/>
            <person name="Xu W."/>
            <person name="Pan J."/>
            <person name="Luo Z.H."/>
            <person name="Li M."/>
        </authorList>
    </citation>
    <scope>NUCLEOTIDE SEQUENCE [LARGE SCALE GENOMIC DNA]</scope>
    <source>
        <strain evidence="17">HyVt-443</strain>
    </source>
</reference>
<dbReference type="InterPro" id="IPR036280">
    <property type="entry name" value="Multihaem_cyt_sf"/>
</dbReference>
<name>A0A831W447_9GAMM</name>
<dbReference type="Gene3D" id="1.10.3820.10">
    <property type="entry name" value="Di-heme elbow motif domain"/>
    <property type="match status" value="1"/>
</dbReference>
<keyword evidence="8 12" id="KW-0249">Electron transport</keyword>
<evidence type="ECO:0000256" key="3">
    <source>
        <dbReference type="ARBA" id="ARBA00022448"/>
    </source>
</evidence>
<feature type="binding site" description="covalent" evidence="13">
    <location>
        <position position="167"/>
    </location>
    <ligand>
        <name>heme</name>
        <dbReference type="ChEBI" id="CHEBI:30413"/>
        <label>4</label>
    </ligand>
</feature>
<evidence type="ECO:0000256" key="7">
    <source>
        <dbReference type="ARBA" id="ARBA00022723"/>
    </source>
</evidence>
<feature type="binding site" evidence="13">
    <location>
        <position position="97"/>
    </location>
    <ligand>
        <name>a menaquinol</name>
        <dbReference type="ChEBI" id="CHEBI:18151"/>
    </ligand>
</feature>
<evidence type="ECO:0000256" key="15">
    <source>
        <dbReference type="SAM" id="MobiDB-lite"/>
    </source>
</evidence>
<evidence type="ECO:0000256" key="12">
    <source>
        <dbReference type="PIRNR" id="PIRNR000013"/>
    </source>
</evidence>
<evidence type="ECO:0000256" key="6">
    <source>
        <dbReference type="ARBA" id="ARBA00022692"/>
    </source>
</evidence>
<feature type="binding site" description="covalent" evidence="13">
    <location>
        <position position="135"/>
    </location>
    <ligand>
        <name>heme</name>
        <dbReference type="ChEBI" id="CHEBI:30413"/>
        <label>3</label>
    </ligand>
</feature>
<dbReference type="Pfam" id="PF03264">
    <property type="entry name" value="Cytochrom_NNT"/>
    <property type="match status" value="1"/>
</dbReference>
<keyword evidence="9" id="KW-1133">Transmembrane helix</keyword>
<feature type="binding site" description="axial binding residue" evidence="14">
    <location>
        <position position="171"/>
    </location>
    <ligand>
        <name>heme</name>
        <dbReference type="ChEBI" id="CHEBI:30413"/>
        <label>4</label>
    </ligand>
    <ligandPart>
        <name>Fe</name>
        <dbReference type="ChEBI" id="CHEBI:18248"/>
    </ligandPart>
</feature>
<dbReference type="AlphaFoldDB" id="A0A831W447"/>
<dbReference type="Proteomes" id="UP000886251">
    <property type="component" value="Unassembled WGS sequence"/>
</dbReference>
<dbReference type="PIRSF" id="PIRSF000013">
    <property type="entry name" value="4_hem_cytochrm_NapC"/>
    <property type="match status" value="1"/>
</dbReference>
<keyword evidence="5 12" id="KW-0349">Heme</keyword>
<comment type="caution">
    <text evidence="17">The sequence shown here is derived from an EMBL/GenBank/DDBJ whole genome shotgun (WGS) entry which is preliminary data.</text>
</comment>
<keyword evidence="4" id="KW-1003">Cell membrane</keyword>
<dbReference type="SUPFAM" id="SSF48695">
    <property type="entry name" value="Multiheme cytochromes"/>
    <property type="match status" value="1"/>
</dbReference>
<dbReference type="GO" id="GO:0046872">
    <property type="term" value="F:metal ion binding"/>
    <property type="evidence" value="ECO:0007669"/>
    <property type="project" value="UniProtKB-KW"/>
</dbReference>
<feature type="binding site" description="covalent" evidence="13">
    <location>
        <position position="46"/>
    </location>
    <ligand>
        <name>heme</name>
        <dbReference type="ChEBI" id="CHEBI:30413"/>
        <label>1</label>
    </ligand>
</feature>
<comment type="similarity">
    <text evidence="2">Belongs to the NapC/NirT/NrfH family.</text>
</comment>
<dbReference type="InterPro" id="IPR051174">
    <property type="entry name" value="Cytochrome_c-type_ET"/>
</dbReference>
<feature type="binding site" description="axial binding residue" evidence="14">
    <location>
        <position position="79"/>
    </location>
    <ligand>
        <name>heme</name>
        <dbReference type="ChEBI" id="CHEBI:30413"/>
        <label>2</label>
    </ligand>
    <ligandPart>
        <name>Fe</name>
        <dbReference type="ChEBI" id="CHEBI:18248"/>
    </ligandPart>
</feature>
<feature type="binding site" description="covalent" evidence="13">
    <location>
        <position position="78"/>
    </location>
    <ligand>
        <name>heme</name>
        <dbReference type="ChEBI" id="CHEBI:30413"/>
        <label>2</label>
    </ligand>
</feature>
<keyword evidence="3 12" id="KW-0813">Transport</keyword>
<protein>
    <recommendedName>
        <fullName evidence="12">Cytochrome c-type protein</fullName>
    </recommendedName>
</protein>
<evidence type="ECO:0000259" key="16">
    <source>
        <dbReference type="Pfam" id="PF03264"/>
    </source>
</evidence>
<dbReference type="InterPro" id="IPR005126">
    <property type="entry name" value="NapC/NirT_cyt_c_N"/>
</dbReference>
<dbReference type="InterPro" id="IPR038266">
    <property type="entry name" value="NapC/NirT_cytc_sf"/>
</dbReference>
<comment type="subcellular location">
    <subcellularLocation>
        <location evidence="1">Cell membrane</location>
        <topology evidence="1">Single-pass membrane protein</topology>
    </subcellularLocation>
</comment>
<comment type="cofactor">
    <cofactor evidence="13">
        <name>heme</name>
        <dbReference type="ChEBI" id="CHEBI:30413"/>
    </cofactor>
    <text evidence="13">Binds 4 heme groups per subunit.</text>
</comment>
<evidence type="ECO:0000256" key="8">
    <source>
        <dbReference type="ARBA" id="ARBA00022982"/>
    </source>
</evidence>
<dbReference type="GO" id="GO:0005886">
    <property type="term" value="C:plasma membrane"/>
    <property type="evidence" value="ECO:0007669"/>
    <property type="project" value="UniProtKB-SubCell"/>
</dbReference>
<dbReference type="GO" id="GO:0020037">
    <property type="term" value="F:heme binding"/>
    <property type="evidence" value="ECO:0007669"/>
    <property type="project" value="InterPro"/>
</dbReference>
<feature type="binding site" description="covalent" evidence="13">
    <location>
        <position position="138"/>
    </location>
    <ligand>
        <name>heme</name>
        <dbReference type="ChEBI" id="CHEBI:30413"/>
        <label>3</label>
    </ligand>
</feature>
<evidence type="ECO:0000256" key="13">
    <source>
        <dbReference type="PIRSR" id="PIRSR000013-1"/>
    </source>
</evidence>
<evidence type="ECO:0000256" key="1">
    <source>
        <dbReference type="ARBA" id="ARBA00004162"/>
    </source>
</evidence>
<dbReference type="PANTHER" id="PTHR30333">
    <property type="entry name" value="CYTOCHROME C-TYPE PROTEIN"/>
    <property type="match status" value="1"/>
</dbReference>
<evidence type="ECO:0000256" key="5">
    <source>
        <dbReference type="ARBA" id="ARBA00022617"/>
    </source>
</evidence>
<dbReference type="GO" id="GO:0019333">
    <property type="term" value="P:denitrification pathway"/>
    <property type="evidence" value="ECO:0007669"/>
    <property type="project" value="InterPro"/>
</dbReference>
<feature type="binding site" description="axial binding residue" evidence="14">
    <location>
        <position position="176"/>
    </location>
    <ligand>
        <name>heme</name>
        <dbReference type="ChEBI" id="CHEBI:30413"/>
        <label>2</label>
    </ligand>
    <ligandPart>
        <name>Fe</name>
        <dbReference type="ChEBI" id="CHEBI:18248"/>
    </ligandPart>
</feature>
<dbReference type="FunFam" id="1.10.3820.10:FF:000001">
    <property type="entry name" value="Cytochrome c-type protein"/>
    <property type="match status" value="1"/>
</dbReference>
<feature type="compositionally biased region" description="Acidic residues" evidence="15">
    <location>
        <begin position="178"/>
        <end position="195"/>
    </location>
</feature>
<gene>
    <name evidence="17" type="ORF">ENI96_12580</name>
</gene>
<comment type="PTM">
    <text evidence="12">Binds 4 heme groups per subunit.</text>
</comment>
<dbReference type="GO" id="GO:0009055">
    <property type="term" value="F:electron transfer activity"/>
    <property type="evidence" value="ECO:0007669"/>
    <property type="project" value="TreeGrafter"/>
</dbReference>
<accession>A0A831W447</accession>
<feature type="binding site" description="covalent" evidence="13">
    <location>
        <position position="170"/>
    </location>
    <ligand>
        <name>heme</name>
        <dbReference type="ChEBI" id="CHEBI:30413"/>
        <label>4</label>
    </ligand>
</feature>
<feature type="binding site" description="axial binding residue" evidence="14">
    <location>
        <position position="139"/>
    </location>
    <ligand>
        <name>heme</name>
        <dbReference type="ChEBI" id="CHEBI:30413"/>
        <label>3</label>
    </ligand>
    <ligandPart>
        <name>Fe</name>
        <dbReference type="ChEBI" id="CHEBI:18248"/>
    </ligandPart>
</feature>
<keyword evidence="10 12" id="KW-0408">Iron</keyword>
<dbReference type="GO" id="GO:0009061">
    <property type="term" value="P:anaerobic respiration"/>
    <property type="evidence" value="ECO:0007669"/>
    <property type="project" value="TreeGrafter"/>
</dbReference>
<sequence>MTKDSGESCFTKRKLILLLLLVFVAGIVVTGLFNIGLSATNEMAFCTSCHSMKVNLEEYKETIHYKNPSGVRAVCSDCHVPKAFFPKMVAKVMAYKDVMHEILGTIDTKEKYEARRWEMASRVWAKMKATDSRECRSCHDWDQMDLSEQDRSARKRHGRARDESKTCIDCHQGIAHEEPDEPEEEDEDTETEDTADTGTINDRG</sequence>
<feature type="domain" description="NapC/NirT cytochrome c N-terminal" evidence="16">
    <location>
        <begin position="12"/>
        <end position="180"/>
    </location>
</feature>
<evidence type="ECO:0000256" key="14">
    <source>
        <dbReference type="PIRSR" id="PIRSR000013-2"/>
    </source>
</evidence>
<dbReference type="EMBL" id="DRKP01000157">
    <property type="protein sequence ID" value="HEB97249.1"/>
    <property type="molecule type" value="Genomic_DNA"/>
</dbReference>
<dbReference type="InterPro" id="IPR024717">
    <property type="entry name" value="NapC/NirT/NrfH"/>
</dbReference>
<keyword evidence="11" id="KW-0472">Membrane</keyword>
<evidence type="ECO:0000256" key="10">
    <source>
        <dbReference type="ARBA" id="ARBA00023004"/>
    </source>
</evidence>
<evidence type="ECO:0000256" key="2">
    <source>
        <dbReference type="ARBA" id="ARBA00007395"/>
    </source>
</evidence>
<feature type="binding site" description="covalent" evidence="13">
    <location>
        <position position="49"/>
    </location>
    <ligand>
        <name>heme</name>
        <dbReference type="ChEBI" id="CHEBI:30413"/>
        <label>1</label>
    </ligand>
</feature>
<feature type="region of interest" description="Disordered" evidence="15">
    <location>
        <begin position="148"/>
        <end position="204"/>
    </location>
</feature>
<organism evidence="17">
    <name type="scientific">Sedimenticola thiotaurini</name>
    <dbReference type="NCBI Taxonomy" id="1543721"/>
    <lineage>
        <taxon>Bacteria</taxon>
        <taxon>Pseudomonadati</taxon>
        <taxon>Pseudomonadota</taxon>
        <taxon>Gammaproteobacteria</taxon>
        <taxon>Chromatiales</taxon>
        <taxon>Sedimenticolaceae</taxon>
        <taxon>Sedimenticola</taxon>
    </lineage>
</organism>
<proteinExistence type="inferred from homology"/>
<feature type="binding site" description="axial binding residue" evidence="14">
    <location>
        <position position="52"/>
    </location>
    <ligand>
        <name>heme</name>
        <dbReference type="ChEBI" id="CHEBI:30413"/>
        <label>1</label>
    </ligand>
    <ligandPart>
        <name>Fe</name>
        <dbReference type="ChEBI" id="CHEBI:18248"/>
    </ligandPart>
</feature>